<dbReference type="AlphaFoldDB" id="A0A067GDD6"/>
<name>A0A067GDD6_CITSI</name>
<sequence>MMKFSWTIAEDTDTAEWYNICLDPLNNVEKFYRGKETADIIQSKVLQ</sequence>
<protein>
    <submittedName>
        <fullName evidence="1">Uncharacterized protein</fullName>
    </submittedName>
</protein>
<accession>A0A067GDD6</accession>
<reference evidence="1 2" key="1">
    <citation type="submission" date="2014-04" db="EMBL/GenBank/DDBJ databases">
        <authorList>
            <consortium name="International Citrus Genome Consortium"/>
            <person name="Gmitter F."/>
            <person name="Chen C."/>
            <person name="Farmerie W."/>
            <person name="Harkins T."/>
            <person name="Desany B."/>
            <person name="Mohiuddin M."/>
            <person name="Kodira C."/>
            <person name="Borodovsky M."/>
            <person name="Lomsadze A."/>
            <person name="Burns P."/>
            <person name="Jenkins J."/>
            <person name="Prochnik S."/>
            <person name="Shu S."/>
            <person name="Chapman J."/>
            <person name="Pitluck S."/>
            <person name="Schmutz J."/>
            <person name="Rokhsar D."/>
        </authorList>
    </citation>
    <scope>NUCLEOTIDE SEQUENCE</scope>
</reference>
<gene>
    <name evidence="1" type="ORF">CISIN_1g0022922mg</name>
</gene>
<proteinExistence type="predicted"/>
<organism evidence="1 2">
    <name type="scientific">Citrus sinensis</name>
    <name type="common">Sweet orange</name>
    <name type="synonym">Citrus aurantium var. sinensis</name>
    <dbReference type="NCBI Taxonomy" id="2711"/>
    <lineage>
        <taxon>Eukaryota</taxon>
        <taxon>Viridiplantae</taxon>
        <taxon>Streptophyta</taxon>
        <taxon>Embryophyta</taxon>
        <taxon>Tracheophyta</taxon>
        <taxon>Spermatophyta</taxon>
        <taxon>Magnoliopsida</taxon>
        <taxon>eudicotyledons</taxon>
        <taxon>Gunneridae</taxon>
        <taxon>Pentapetalae</taxon>
        <taxon>rosids</taxon>
        <taxon>malvids</taxon>
        <taxon>Sapindales</taxon>
        <taxon>Rutaceae</taxon>
        <taxon>Aurantioideae</taxon>
        <taxon>Citrus</taxon>
    </lineage>
</organism>
<feature type="non-terminal residue" evidence="1">
    <location>
        <position position="47"/>
    </location>
</feature>
<dbReference type="Proteomes" id="UP000027120">
    <property type="component" value="Unassembled WGS sequence"/>
</dbReference>
<evidence type="ECO:0000313" key="1">
    <source>
        <dbReference type="EMBL" id="KDO73376.1"/>
    </source>
</evidence>
<keyword evidence="2" id="KW-1185">Reference proteome</keyword>
<dbReference type="EMBL" id="KK784885">
    <property type="protein sequence ID" value="KDO73376.1"/>
    <property type="molecule type" value="Genomic_DNA"/>
</dbReference>
<evidence type="ECO:0000313" key="2">
    <source>
        <dbReference type="Proteomes" id="UP000027120"/>
    </source>
</evidence>